<keyword evidence="3" id="KW-1185">Reference proteome</keyword>
<comment type="caution">
    <text evidence="2">The sequence shown here is derived from an EMBL/GenBank/DDBJ whole genome shotgun (WGS) entry which is preliminary data.</text>
</comment>
<name>A0ABT6UT07_9GAMM</name>
<evidence type="ECO:0000313" key="2">
    <source>
        <dbReference type="EMBL" id="MDI5885845.1"/>
    </source>
</evidence>
<reference evidence="3" key="1">
    <citation type="submission" date="2023-07" db="EMBL/GenBank/DDBJ databases">
        <title>Genome-based characterization of strain KMM 296 and proposal for reclassification of Cobetia litoralis and Cobetia pacifica, and emended description of the species Cobetia amphilecti and Cobetia marina.</title>
        <authorList>
            <person name="Balabanova L."/>
            <person name="Nedashkovskaya O."/>
        </authorList>
    </citation>
    <scope>NUCLEOTIDE SEQUENCE [LARGE SCALE GENOMIC DNA]</scope>
    <source>
        <strain evidence="3">NRIC 0815</strain>
    </source>
</reference>
<organism evidence="2 3">
    <name type="scientific">Cobetia amphilecti</name>
    <dbReference type="NCBI Taxonomy" id="1055104"/>
    <lineage>
        <taxon>Bacteria</taxon>
        <taxon>Pseudomonadati</taxon>
        <taxon>Pseudomonadota</taxon>
        <taxon>Gammaproteobacteria</taxon>
        <taxon>Oceanospirillales</taxon>
        <taxon>Halomonadaceae</taxon>
        <taxon>Cobetia</taxon>
    </lineage>
</organism>
<dbReference type="InterPro" id="IPR007345">
    <property type="entry name" value="Polysacch_pyruvyl_Trfase"/>
</dbReference>
<sequence>MRALFFRSAVSNYMPDITVPFSTGVGAGYNTKIRSLESSYSLTGNKGNMIHRESISSLLKVDRNKSAYVNLFRLYNSCSNEEFSCYIKDNFDVVIFTMANFIRKGTGEEKLAKIVDLIDVPLYVFGVGLQDDLPRDANVLSHEAVRLLRLFNDKARIFGTRGKYTESWLHAIGCNNAVALGCPSMFVYPKNIVSSTPYKCNDKSKIITAGHFNPRLLSSDEENRSHYLMRLFEGREVSYVFQSELFSFKTLLNIDDCYDGASCTINSAAINKCVSSFCNIDNPFTKYYYFNSTDAWRLACSHYDLYIGDRIHGGVAAFQTGIPSIVLYQDLRVKEIAEYYKMPSMSIDKSLELGLNAAVEEVLNQGSIDKFINRYKVVYKKFYNIMVGEGFSFVNESDIKQAIFK</sequence>
<keyword evidence="2" id="KW-0808">Transferase</keyword>
<accession>A0ABT6UT07</accession>
<evidence type="ECO:0000313" key="3">
    <source>
        <dbReference type="Proteomes" id="UP001229025"/>
    </source>
</evidence>
<dbReference type="GO" id="GO:0016740">
    <property type="term" value="F:transferase activity"/>
    <property type="evidence" value="ECO:0007669"/>
    <property type="project" value="UniProtKB-KW"/>
</dbReference>
<dbReference type="Proteomes" id="UP001229025">
    <property type="component" value="Unassembled WGS sequence"/>
</dbReference>
<gene>
    <name evidence="2" type="ORF">QLT01_15980</name>
</gene>
<feature type="domain" description="Polysaccharide pyruvyl transferase" evidence="1">
    <location>
        <begin position="67"/>
        <end position="329"/>
    </location>
</feature>
<dbReference type="EMBL" id="JASCSA010000017">
    <property type="protein sequence ID" value="MDI5885845.1"/>
    <property type="molecule type" value="Genomic_DNA"/>
</dbReference>
<protein>
    <submittedName>
        <fullName evidence="2">Polysaccharide pyruvyl transferase family protein</fullName>
    </submittedName>
</protein>
<evidence type="ECO:0000259" key="1">
    <source>
        <dbReference type="Pfam" id="PF04230"/>
    </source>
</evidence>
<dbReference type="RefSeq" id="WP_284727454.1">
    <property type="nucleotide sequence ID" value="NZ_JASCSA010000017.1"/>
</dbReference>
<proteinExistence type="predicted"/>
<dbReference type="Pfam" id="PF04230">
    <property type="entry name" value="PS_pyruv_trans"/>
    <property type="match status" value="1"/>
</dbReference>